<accession>A0A0D9X995</accession>
<proteinExistence type="predicted"/>
<dbReference type="Pfam" id="PF00646">
    <property type="entry name" value="F-box"/>
    <property type="match status" value="4"/>
</dbReference>
<name>A0A0D9X995_9ORYZ</name>
<dbReference type="NCBIfam" id="TIGR01640">
    <property type="entry name" value="F_box_assoc_1"/>
    <property type="match status" value="4"/>
</dbReference>
<dbReference type="PANTHER" id="PTHR31111">
    <property type="entry name" value="BNAA05G37150D PROTEIN-RELATED"/>
    <property type="match status" value="1"/>
</dbReference>
<dbReference type="STRING" id="77586.A0A0D9X995"/>
<dbReference type="PROSITE" id="PS50181">
    <property type="entry name" value="FBOX"/>
    <property type="match status" value="2"/>
</dbReference>
<dbReference type="Proteomes" id="UP000032180">
    <property type="component" value="Chromosome 8"/>
</dbReference>
<dbReference type="Pfam" id="PF08268">
    <property type="entry name" value="FBA_3"/>
    <property type="match status" value="4"/>
</dbReference>
<dbReference type="EnsemblPlants" id="LPERR08G15970.1">
    <property type="protein sequence ID" value="LPERR08G15970.1"/>
    <property type="gene ID" value="LPERR08G15970"/>
</dbReference>
<organism evidence="3 4">
    <name type="scientific">Leersia perrieri</name>
    <dbReference type="NCBI Taxonomy" id="77586"/>
    <lineage>
        <taxon>Eukaryota</taxon>
        <taxon>Viridiplantae</taxon>
        <taxon>Streptophyta</taxon>
        <taxon>Embryophyta</taxon>
        <taxon>Tracheophyta</taxon>
        <taxon>Spermatophyta</taxon>
        <taxon>Magnoliopsida</taxon>
        <taxon>Liliopsida</taxon>
        <taxon>Poales</taxon>
        <taxon>Poaceae</taxon>
        <taxon>BOP clade</taxon>
        <taxon>Oryzoideae</taxon>
        <taxon>Oryzeae</taxon>
        <taxon>Oryzinae</taxon>
        <taxon>Leersia</taxon>
    </lineage>
</organism>
<dbReference type="InterPro" id="IPR013187">
    <property type="entry name" value="F-box-assoc_dom_typ3"/>
</dbReference>
<reference evidence="3 4" key="1">
    <citation type="submission" date="2012-08" db="EMBL/GenBank/DDBJ databases">
        <title>Oryza genome evolution.</title>
        <authorList>
            <person name="Wing R.A."/>
        </authorList>
    </citation>
    <scope>NUCLEOTIDE SEQUENCE</scope>
</reference>
<keyword evidence="4" id="KW-1185">Reference proteome</keyword>
<reference evidence="3" key="3">
    <citation type="submission" date="2015-04" db="UniProtKB">
        <authorList>
            <consortium name="EnsemblPlants"/>
        </authorList>
    </citation>
    <scope>IDENTIFICATION</scope>
</reference>
<feature type="domain" description="F-box" evidence="2">
    <location>
        <begin position="77"/>
        <end position="116"/>
    </location>
</feature>
<dbReference type="InterPro" id="IPR001810">
    <property type="entry name" value="F-box_dom"/>
</dbReference>
<dbReference type="SUPFAM" id="SSF81383">
    <property type="entry name" value="F-box domain"/>
    <property type="match status" value="4"/>
</dbReference>
<feature type="region of interest" description="Disordered" evidence="1">
    <location>
        <begin position="818"/>
        <end position="849"/>
    </location>
</feature>
<dbReference type="InterPro" id="IPR036047">
    <property type="entry name" value="F-box-like_dom_sf"/>
</dbReference>
<reference evidence="4" key="2">
    <citation type="submission" date="2013-12" db="EMBL/GenBank/DDBJ databases">
        <authorList>
            <person name="Yu Y."/>
            <person name="Lee S."/>
            <person name="de Baynast K."/>
            <person name="Wissotski M."/>
            <person name="Liu L."/>
            <person name="Talag J."/>
            <person name="Goicoechea J."/>
            <person name="Angelova A."/>
            <person name="Jetty R."/>
            <person name="Kudrna D."/>
            <person name="Golser W."/>
            <person name="Rivera L."/>
            <person name="Zhang J."/>
            <person name="Wing R."/>
        </authorList>
    </citation>
    <scope>NUCLEOTIDE SEQUENCE</scope>
</reference>
<dbReference type="PANTHER" id="PTHR31111:SF133">
    <property type="entry name" value="OS07G0196600 PROTEIN"/>
    <property type="match status" value="1"/>
</dbReference>
<evidence type="ECO:0000313" key="4">
    <source>
        <dbReference type="Proteomes" id="UP000032180"/>
    </source>
</evidence>
<feature type="domain" description="F-box" evidence="2">
    <location>
        <begin position="391"/>
        <end position="448"/>
    </location>
</feature>
<dbReference type="InterPro" id="IPR017451">
    <property type="entry name" value="F-box-assoc_interact_dom"/>
</dbReference>
<protein>
    <recommendedName>
        <fullName evidence="2">F-box domain-containing protein</fullName>
    </recommendedName>
</protein>
<dbReference type="eggNOG" id="ENOG502STSX">
    <property type="taxonomic scope" value="Eukaryota"/>
</dbReference>
<evidence type="ECO:0000256" key="1">
    <source>
        <dbReference type="SAM" id="MobiDB-lite"/>
    </source>
</evidence>
<evidence type="ECO:0000313" key="3">
    <source>
        <dbReference type="EnsemblPlants" id="LPERR08G15970.1"/>
    </source>
</evidence>
<evidence type="ECO:0000259" key="2">
    <source>
        <dbReference type="PROSITE" id="PS50181"/>
    </source>
</evidence>
<dbReference type="HOGENOM" id="CLU_239120_0_0_1"/>
<sequence>MSSSSTIDALDAASAALAEAFRISSTDPDVVTASQLLDSAATAAYAAVREALSAFLAKFLPPFPHGEASPPSSPTAPIYDADLPSDAVVEILRRLPPLHRRRFRLVCRHWRDLIDDLAPAKLPPAKTLVVANGSGYIFDDLAGGRSRKLQCRYSLDGMVDTCNGLICLCDAFGGVSIVNPVNGDTLAVPRPPPSRYRGNRAVYSFGYHPMTGRHKVVHFPVNDGLTRWFDVVKVFTLGVDATCRRRPTKRGRAATSAAASVDGVIYWVTMDAKKVMLLDLKDERVAAMITPTSPVLESEPAVYHSFCLIEVSMLEGVAGSGGRWIRRYSVQLHEPERLMVWPHFVHGDDVRRKGLQCHEALQIDEKMPGKAVGVYYNFTYHDLRTFVYVETTEPLNLPSDTVADIMRLIPPLHRRRFRLVCRHWRDLIDDRAPLTPPHTKTLDVFDDLQGHRSREIHCTYSLEAMVGTCNGLICLCNGGSGIVVFNPATGETLDIPLPPASRCRGNRATYDFAFHPATGRYTVVHFPADNGWTGSFDAVKVFTLGVNASWRDVAAPAGSTFRESCGVVSVDGSTYWVAKDTDKIMSLDLKDECISSHVMTLPAPTSPGRPSFRLTEVYGSLAVATIVRYPRDITKAEVWLLVGAGDDRRWNRQYSVLFKAGTDRQMVWPHFAHGDHVMTTSLPYFATELFVHKLSGGGDDGESLPCREARINRRISPDESVCEFRSFNLRTMANDLRTFAYVETKEPLNVYSPGPPPTKTLVVVDGKGHVFDDLPGGRSREIRCSYSLEGMVGTCNGLICLCDADGAGGIVVANPTTGETLDVPPPPPGQPRRVQLRVPSGDGAAGSGRSTRSMCFTLGVNASWRDVAAPAGSTCRESYGVVSVDGSTYWVSKDTDKLMSLDLKDDLILIDDVITLPAPASPSSKPGGYSFRLTEVHGRLAVAAIVIQPRHRTNVLVWVREGVAGGDRRLSRRYSVLFDEPERQIVWPHFAHGDHVLTTSESWYSCSYLFVNKLSGGGESDQCREARINGRVSGKAVGEFPKYSLYSMHRQHSVASDLRTFAYVETTEPLNIIRRLPPLDRRRCRLVCRHWHDVVDSRAPARPGAAKTLVVAHRHIYVFDDLPGGTSRELKTNLATIYSGAGLVGTCNGILCLCDEGLGGTALFNPVTGETLRVPSSSSSSWSARDHKAYRFAHHPTTGRYKIVHFPVSDRCTGSFDVVRVFTLGENEYASWRDVPAPAGSSRRKSCGFASVDGVTYWVAKDTEKLMSFDLKDERFASVIALPAPASEPGRKCCLVEAHGRVAVAAIVAQPTNTKTEVWVLEGGAAGGRKWSRQYSVQVHGANRQMVWPHFAHGDHALTASTWRHARLQCREARINEKMPGKAAGKYKSRTYDDIRTFAYVETNEPLNVYKILRRLPPLDRRRCRLVCRHWHDTIDSRAPARPGRAKTLVVAHGKGYVFDDLPGGTSRPLPSLGGYSLADLVGTCNGILCLTGNGFGGFVLANPFTGEALRIPIPTRRDKPWKNAWMHRSYSFAYHQATGRYKIVHFPVYDRWTGSFDVVKVFTLGEDVYVSWRDVPAPAGSSMRKGCGFVSVDGVTYWVAMDTEKVMSLDLGNERFEAVITLPAPASEPGRTCRLVEAHGRLAVAAIVTQPTNTKTEAWVLEGGAGGRRWSRRYSVQLHGPDRQMVWPHFAHGDHVLAASTWQYSRENVFLYCREARVNEKMTGKAVGKYGYQTRDDLRAFAYVETTEPLNVYIQKHRTDGHG</sequence>
<dbReference type="SMART" id="SM00256">
    <property type="entry name" value="FBOX"/>
    <property type="match status" value="4"/>
</dbReference>
<dbReference type="Gene3D" id="1.20.1280.50">
    <property type="match status" value="3"/>
</dbReference>
<dbReference type="Gramene" id="LPERR08G15970.1">
    <property type="protein sequence ID" value="LPERR08G15970.1"/>
    <property type="gene ID" value="LPERR08G15970"/>
</dbReference>